<evidence type="ECO:0000313" key="1">
    <source>
        <dbReference type="EMBL" id="KAK7484695.1"/>
    </source>
</evidence>
<comment type="caution">
    <text evidence="1">The sequence shown here is derived from an EMBL/GenBank/DDBJ whole genome shotgun (WGS) entry which is preliminary data.</text>
</comment>
<sequence>MTQVPRCVAVVTTFSKRGASPRRFSCTHIDTSSLKWVRRFYGRGQRLNHLKPDNIVCQLPAGRERQFSQSYTLEAHTYLQCGLPAEHSPSLDPNVSRPPQSRCPATDYPRWARGWTMASLRGPQEGVMVRKRLNYRVLINRFQRGLSLCEGGRSEQFLLLSVGRSATITDIFFSMRPCSVTAFSCVQL</sequence>
<proteinExistence type="predicted"/>
<dbReference type="Proteomes" id="UP001519460">
    <property type="component" value="Unassembled WGS sequence"/>
</dbReference>
<evidence type="ECO:0000313" key="2">
    <source>
        <dbReference type="Proteomes" id="UP001519460"/>
    </source>
</evidence>
<name>A0ABD0KC76_9CAEN</name>
<dbReference type="EMBL" id="JACVVK020000206">
    <property type="protein sequence ID" value="KAK7484695.1"/>
    <property type="molecule type" value="Genomic_DNA"/>
</dbReference>
<protein>
    <submittedName>
        <fullName evidence="1">Uncharacterized protein</fullName>
    </submittedName>
</protein>
<organism evidence="1 2">
    <name type="scientific">Batillaria attramentaria</name>
    <dbReference type="NCBI Taxonomy" id="370345"/>
    <lineage>
        <taxon>Eukaryota</taxon>
        <taxon>Metazoa</taxon>
        <taxon>Spiralia</taxon>
        <taxon>Lophotrochozoa</taxon>
        <taxon>Mollusca</taxon>
        <taxon>Gastropoda</taxon>
        <taxon>Caenogastropoda</taxon>
        <taxon>Sorbeoconcha</taxon>
        <taxon>Cerithioidea</taxon>
        <taxon>Batillariidae</taxon>
        <taxon>Batillaria</taxon>
    </lineage>
</organism>
<reference evidence="1 2" key="1">
    <citation type="journal article" date="2023" name="Sci. Data">
        <title>Genome assembly of the Korean intertidal mud-creeper Batillaria attramentaria.</title>
        <authorList>
            <person name="Patra A.K."/>
            <person name="Ho P.T."/>
            <person name="Jun S."/>
            <person name="Lee S.J."/>
            <person name="Kim Y."/>
            <person name="Won Y.J."/>
        </authorList>
    </citation>
    <scope>NUCLEOTIDE SEQUENCE [LARGE SCALE GENOMIC DNA]</scope>
    <source>
        <strain evidence="1">Wonlab-2016</strain>
    </source>
</reference>
<accession>A0ABD0KC76</accession>
<gene>
    <name evidence="1" type="ORF">BaRGS_00024103</name>
</gene>
<keyword evidence="2" id="KW-1185">Reference proteome</keyword>
<dbReference type="AlphaFoldDB" id="A0ABD0KC76"/>